<feature type="binding site" evidence="16">
    <location>
        <begin position="117"/>
        <end position="120"/>
    </location>
    <ligand>
        <name>substrate</name>
    </ligand>
</feature>
<evidence type="ECO:0000256" key="4">
    <source>
        <dbReference type="ARBA" id="ARBA00005225"/>
    </source>
</evidence>
<comment type="cofactor">
    <cofactor evidence="16">
        <name>NH4(+)</name>
        <dbReference type="ChEBI" id="CHEBI:28938"/>
    </cofactor>
    <cofactor evidence="16">
        <name>K(+)</name>
        <dbReference type="ChEBI" id="CHEBI:29103"/>
    </cofactor>
    <text evidence="16">A monovalent cation. Ammonium or potassium.</text>
</comment>
<evidence type="ECO:0000256" key="10">
    <source>
        <dbReference type="ARBA" id="ARBA00022777"/>
    </source>
</evidence>
<gene>
    <name evidence="16" type="primary">coaX</name>
    <name evidence="17" type="ordered locus">Spiaf_2828</name>
</gene>
<evidence type="ECO:0000256" key="13">
    <source>
        <dbReference type="ARBA" id="ARBA00022993"/>
    </source>
</evidence>
<dbReference type="RefSeq" id="WP_014456834.1">
    <property type="nucleotide sequence ID" value="NC_017098.1"/>
</dbReference>
<dbReference type="KEGG" id="sfc:Spiaf_2828"/>
<evidence type="ECO:0000256" key="5">
    <source>
        <dbReference type="ARBA" id="ARBA00011738"/>
    </source>
</evidence>
<reference evidence="18" key="1">
    <citation type="journal article" date="2013" name="Stand. Genomic Sci.">
        <title>Complete genome sequence of the halophilic bacterium Spirochaeta africana type strain (Z-7692(T)) from the alkaline Lake Magadi in the East African Rift.</title>
        <authorList>
            <person name="Liolos K."/>
            <person name="Abt B."/>
            <person name="Scheuner C."/>
            <person name="Teshima H."/>
            <person name="Held B."/>
            <person name="Lapidus A."/>
            <person name="Nolan M."/>
            <person name="Lucas S."/>
            <person name="Deshpande S."/>
            <person name="Cheng J.F."/>
            <person name="Tapia R."/>
            <person name="Goodwin L.A."/>
            <person name="Pitluck S."/>
            <person name="Pagani I."/>
            <person name="Ivanova N."/>
            <person name="Mavromatis K."/>
            <person name="Mikhailova N."/>
            <person name="Huntemann M."/>
            <person name="Pati A."/>
            <person name="Chen A."/>
            <person name="Palaniappan K."/>
            <person name="Land M."/>
            <person name="Rohde M."/>
            <person name="Tindall B.J."/>
            <person name="Detter J.C."/>
            <person name="Goker M."/>
            <person name="Bristow J."/>
            <person name="Eisen J.A."/>
            <person name="Markowitz V."/>
            <person name="Hugenholtz P."/>
            <person name="Woyke T."/>
            <person name="Klenk H.P."/>
            <person name="Kyrpides N.C."/>
        </authorList>
    </citation>
    <scope>NUCLEOTIDE SEQUENCE</scope>
    <source>
        <strain evidence="18">ATCC 700263 / DSM 8902 / Z-7692</strain>
    </source>
</reference>
<evidence type="ECO:0000313" key="18">
    <source>
        <dbReference type="Proteomes" id="UP000007383"/>
    </source>
</evidence>
<dbReference type="PATRIC" id="fig|889378.3.peg.2801"/>
<comment type="pathway">
    <text evidence="4 16">Cofactor biosynthesis; coenzyme A biosynthesis; CoA from (R)-pantothenate: step 1/5.</text>
</comment>
<feature type="binding site" evidence="16">
    <location>
        <position position="110"/>
    </location>
    <ligand>
        <name>substrate</name>
    </ligand>
</feature>
<sequence>MNSKAHSDGLVLCLDVGNSQVYAGLFDEAGTIALRFRQYSGKGVSADEYGVFLKSALRENGFDPQHITSIVMCSVVPDRVYSIRRACAKYFAIEPLLLQAGVRTGLQVGYRNPLEVGADRIANAVGAAELYPGRNCIIADLGTATTLEALTGDRRYLGGSIAPGLRLSMEVLEQNTAKLPAVEILSAEAACGRSTVESIQSGLYFGHLGMMRELVTRIREECFDSERSSAVSQLSEGAAEAGEPLVIGTGGFAHLFADAGIFDVIEPDLVLFGLYVTLRRNQ</sequence>
<evidence type="ECO:0000256" key="6">
    <source>
        <dbReference type="ARBA" id="ARBA00012102"/>
    </source>
</evidence>
<accession>H9UMV9</accession>
<dbReference type="CDD" id="cd24015">
    <property type="entry name" value="ASKHA_NBD_PanK-III"/>
    <property type="match status" value="1"/>
</dbReference>
<dbReference type="HAMAP" id="MF_01274">
    <property type="entry name" value="Pantothen_kinase_3"/>
    <property type="match status" value="1"/>
</dbReference>
<dbReference type="Proteomes" id="UP000007383">
    <property type="component" value="Chromosome"/>
</dbReference>
<feature type="binding site" evidence="16">
    <location>
        <position position="143"/>
    </location>
    <ligand>
        <name>ATP</name>
        <dbReference type="ChEBI" id="CHEBI:30616"/>
    </ligand>
</feature>
<dbReference type="PANTHER" id="PTHR34265:SF1">
    <property type="entry name" value="TYPE III PANTOTHENATE KINASE"/>
    <property type="match status" value="1"/>
</dbReference>
<comment type="subunit">
    <text evidence="5 16">Homodimer.</text>
</comment>
<keyword evidence="9 16" id="KW-0547">Nucleotide-binding</keyword>
<name>H9UMV9_SPIAZ</name>
<dbReference type="Gene3D" id="3.30.420.40">
    <property type="match status" value="2"/>
</dbReference>
<dbReference type="Pfam" id="PF03309">
    <property type="entry name" value="Pan_kinase"/>
    <property type="match status" value="1"/>
</dbReference>
<evidence type="ECO:0000256" key="12">
    <source>
        <dbReference type="ARBA" id="ARBA00022958"/>
    </source>
</evidence>
<evidence type="ECO:0000256" key="3">
    <source>
        <dbReference type="ARBA" id="ARBA00004496"/>
    </source>
</evidence>
<comment type="subcellular location">
    <subcellularLocation>
        <location evidence="3 16">Cytoplasm</location>
    </subcellularLocation>
</comment>
<evidence type="ECO:0000256" key="7">
    <source>
        <dbReference type="ARBA" id="ARBA00022490"/>
    </source>
</evidence>
<dbReference type="UniPathway" id="UPA00241">
    <property type="reaction ID" value="UER00352"/>
</dbReference>
<keyword evidence="11 16" id="KW-0067">ATP-binding</keyword>
<feature type="binding site" evidence="16">
    <location>
        <position position="140"/>
    </location>
    <ligand>
        <name>K(+)</name>
        <dbReference type="ChEBI" id="CHEBI:29103"/>
    </ligand>
</feature>
<dbReference type="AlphaFoldDB" id="H9UMV9"/>
<dbReference type="GO" id="GO:0015937">
    <property type="term" value="P:coenzyme A biosynthetic process"/>
    <property type="evidence" value="ECO:0007669"/>
    <property type="project" value="UniProtKB-UniRule"/>
</dbReference>
<keyword evidence="16" id="KW-0479">Metal-binding</keyword>
<proteinExistence type="inferred from homology"/>
<dbReference type="GO" id="GO:0005737">
    <property type="term" value="C:cytoplasm"/>
    <property type="evidence" value="ECO:0007669"/>
    <property type="project" value="UniProtKB-SubCell"/>
</dbReference>
<evidence type="ECO:0000256" key="14">
    <source>
        <dbReference type="ARBA" id="ARBA00038036"/>
    </source>
</evidence>
<keyword evidence="10 16" id="KW-0418">Kinase</keyword>
<keyword evidence="13 16" id="KW-0173">Coenzyme A biosynthesis</keyword>
<evidence type="ECO:0000313" key="17">
    <source>
        <dbReference type="EMBL" id="AFG38852.1"/>
    </source>
</evidence>
<dbReference type="NCBIfam" id="NF009855">
    <property type="entry name" value="PRK13321.1"/>
    <property type="match status" value="1"/>
</dbReference>
<feature type="binding site" evidence="16">
    <location>
        <begin position="15"/>
        <end position="22"/>
    </location>
    <ligand>
        <name>ATP</name>
        <dbReference type="ChEBI" id="CHEBI:30616"/>
    </ligand>
</feature>
<keyword evidence="8 16" id="KW-0808">Transferase</keyword>
<dbReference type="EMBL" id="CP003282">
    <property type="protein sequence ID" value="AFG38852.1"/>
    <property type="molecule type" value="Genomic_DNA"/>
</dbReference>
<organism evidence="17 18">
    <name type="scientific">Spirochaeta africana (strain ATCC 700263 / DSM 8902 / Z-7692)</name>
    <dbReference type="NCBI Taxonomy" id="889378"/>
    <lineage>
        <taxon>Bacteria</taxon>
        <taxon>Pseudomonadati</taxon>
        <taxon>Spirochaetota</taxon>
        <taxon>Spirochaetia</taxon>
        <taxon>Spirochaetales</taxon>
        <taxon>Spirochaetaceae</taxon>
        <taxon>Spirochaeta</taxon>
    </lineage>
</organism>
<dbReference type="InterPro" id="IPR043129">
    <property type="entry name" value="ATPase_NBD"/>
</dbReference>
<comment type="function">
    <text evidence="16">Catalyzes the phosphorylation of pantothenate (Pan), the first step in CoA biosynthesis.</text>
</comment>
<feature type="active site" description="Proton acceptor" evidence="16">
    <location>
        <position position="119"/>
    </location>
</feature>
<dbReference type="PANTHER" id="PTHR34265">
    <property type="entry name" value="TYPE III PANTOTHENATE KINASE"/>
    <property type="match status" value="1"/>
</dbReference>
<evidence type="ECO:0000256" key="15">
    <source>
        <dbReference type="ARBA" id="ARBA00040883"/>
    </source>
</evidence>
<evidence type="ECO:0000256" key="9">
    <source>
        <dbReference type="ARBA" id="ARBA00022741"/>
    </source>
</evidence>
<keyword evidence="12 16" id="KW-0630">Potassium</keyword>
<dbReference type="EC" id="2.7.1.33" evidence="6 16"/>
<dbReference type="SUPFAM" id="SSF53067">
    <property type="entry name" value="Actin-like ATPase domain"/>
    <property type="match status" value="2"/>
</dbReference>
<dbReference type="eggNOG" id="COG1521">
    <property type="taxonomic scope" value="Bacteria"/>
</dbReference>
<dbReference type="InterPro" id="IPR004619">
    <property type="entry name" value="Type_III_PanK"/>
</dbReference>
<evidence type="ECO:0000256" key="1">
    <source>
        <dbReference type="ARBA" id="ARBA00001206"/>
    </source>
</evidence>
<dbReference type="NCBIfam" id="TIGR00671">
    <property type="entry name" value="baf"/>
    <property type="match status" value="1"/>
</dbReference>
<evidence type="ECO:0000256" key="11">
    <source>
        <dbReference type="ARBA" id="ARBA00022840"/>
    </source>
</evidence>
<evidence type="ECO:0000256" key="16">
    <source>
        <dbReference type="HAMAP-Rule" id="MF_01274"/>
    </source>
</evidence>
<dbReference type="GO" id="GO:0005524">
    <property type="term" value="F:ATP binding"/>
    <property type="evidence" value="ECO:0007669"/>
    <property type="project" value="UniProtKB-UniRule"/>
</dbReference>
<dbReference type="GO" id="GO:0046872">
    <property type="term" value="F:metal ion binding"/>
    <property type="evidence" value="ECO:0007669"/>
    <property type="project" value="UniProtKB-KW"/>
</dbReference>
<dbReference type="GO" id="GO:0004594">
    <property type="term" value="F:pantothenate kinase activity"/>
    <property type="evidence" value="ECO:0007669"/>
    <property type="project" value="UniProtKB-UniRule"/>
</dbReference>
<comment type="catalytic activity">
    <reaction evidence="1 16">
        <text>(R)-pantothenate + ATP = (R)-4'-phosphopantothenate + ADP + H(+)</text>
        <dbReference type="Rhea" id="RHEA:16373"/>
        <dbReference type="ChEBI" id="CHEBI:10986"/>
        <dbReference type="ChEBI" id="CHEBI:15378"/>
        <dbReference type="ChEBI" id="CHEBI:29032"/>
        <dbReference type="ChEBI" id="CHEBI:30616"/>
        <dbReference type="ChEBI" id="CHEBI:456216"/>
        <dbReference type="EC" id="2.7.1.33"/>
    </reaction>
</comment>
<evidence type="ECO:0000256" key="8">
    <source>
        <dbReference type="ARBA" id="ARBA00022679"/>
    </source>
</evidence>
<comment type="similarity">
    <text evidence="14 16">Belongs to the type III pantothenate kinase family.</text>
</comment>
<keyword evidence="7 16" id="KW-0963">Cytoplasm</keyword>
<evidence type="ECO:0000256" key="2">
    <source>
        <dbReference type="ARBA" id="ARBA00001958"/>
    </source>
</evidence>
<dbReference type="STRING" id="889378.Spiaf_2828"/>
<protein>
    <recommendedName>
        <fullName evidence="15 16">Type III pantothenate kinase</fullName>
        <ecNumber evidence="6 16">2.7.1.33</ecNumber>
    </recommendedName>
    <alternativeName>
        <fullName evidence="16">PanK-III</fullName>
    </alternativeName>
    <alternativeName>
        <fullName evidence="16">Pantothenic acid kinase</fullName>
    </alternativeName>
</protein>
<comment type="cofactor">
    <cofactor evidence="2">
        <name>K(+)</name>
        <dbReference type="ChEBI" id="CHEBI:29103"/>
    </cofactor>
</comment>
<dbReference type="HOGENOM" id="CLU_066627_1_0_12"/>
<feature type="binding site" evidence="16">
    <location>
        <position position="195"/>
    </location>
    <ligand>
        <name>substrate</name>
    </ligand>
</feature>
<keyword evidence="18" id="KW-1185">Reference proteome</keyword>